<dbReference type="InterPro" id="IPR005225">
    <property type="entry name" value="Small_GTP-bd"/>
</dbReference>
<dbReference type="CDD" id="cd03702">
    <property type="entry name" value="IF2_mtIF2_II"/>
    <property type="match status" value="1"/>
</dbReference>
<dbReference type="NCBIfam" id="TIGR00231">
    <property type="entry name" value="small_GTP"/>
    <property type="match status" value="1"/>
</dbReference>
<dbReference type="EMBL" id="MHOK01000010">
    <property type="protein sequence ID" value="OGZ62009.1"/>
    <property type="molecule type" value="Genomic_DNA"/>
</dbReference>
<dbReference type="SUPFAM" id="SSF52540">
    <property type="entry name" value="P-loop containing nucleoside triphosphate hydrolases"/>
    <property type="match status" value="1"/>
</dbReference>
<comment type="similarity">
    <text evidence="1 8">Belongs to the TRAFAC class translation factor GTPase superfamily. Classic translation factor GTPase family. IF-2 subfamily.</text>
</comment>
<evidence type="ECO:0000313" key="11">
    <source>
        <dbReference type="Proteomes" id="UP000176770"/>
    </source>
</evidence>
<dbReference type="NCBIfam" id="TIGR00487">
    <property type="entry name" value="IF-2"/>
    <property type="match status" value="1"/>
</dbReference>
<comment type="caution">
    <text evidence="10">The sequence shown here is derived from an EMBL/GenBank/DDBJ whole genome shotgun (WGS) entry which is preliminary data.</text>
</comment>
<keyword evidence="3 8" id="KW-0396">Initiation factor</keyword>
<dbReference type="GO" id="GO:0003924">
    <property type="term" value="F:GTPase activity"/>
    <property type="evidence" value="ECO:0007669"/>
    <property type="project" value="InterPro"/>
</dbReference>
<dbReference type="FunFam" id="3.40.50.300:FF:000019">
    <property type="entry name" value="Translation initiation factor IF-2"/>
    <property type="match status" value="1"/>
</dbReference>
<dbReference type="Proteomes" id="UP000176770">
    <property type="component" value="Unassembled WGS sequence"/>
</dbReference>
<evidence type="ECO:0000256" key="4">
    <source>
        <dbReference type="ARBA" id="ARBA00022741"/>
    </source>
</evidence>
<dbReference type="SUPFAM" id="SSF50447">
    <property type="entry name" value="Translation proteins"/>
    <property type="match status" value="2"/>
</dbReference>
<evidence type="ECO:0000256" key="6">
    <source>
        <dbReference type="ARBA" id="ARBA00023134"/>
    </source>
</evidence>
<evidence type="ECO:0000256" key="3">
    <source>
        <dbReference type="ARBA" id="ARBA00022540"/>
    </source>
</evidence>
<proteinExistence type="inferred from homology"/>
<dbReference type="Pfam" id="PF22042">
    <property type="entry name" value="EF-G_D2"/>
    <property type="match status" value="1"/>
</dbReference>
<dbReference type="CDD" id="cd01887">
    <property type="entry name" value="IF2_eIF5B"/>
    <property type="match status" value="1"/>
</dbReference>
<dbReference type="PROSITE" id="PS51722">
    <property type="entry name" value="G_TR_2"/>
    <property type="match status" value="1"/>
</dbReference>
<dbReference type="InterPro" id="IPR009000">
    <property type="entry name" value="Transl_B-barrel_sf"/>
</dbReference>
<dbReference type="AlphaFoldDB" id="A0A1G2HHY5"/>
<dbReference type="InterPro" id="IPR015760">
    <property type="entry name" value="TIF_IF2"/>
</dbReference>
<dbReference type="PANTHER" id="PTHR43381:SF4">
    <property type="entry name" value="EUKARYOTIC TRANSLATION INITIATION FACTOR 5B"/>
    <property type="match status" value="1"/>
</dbReference>
<name>A0A1G2HHY5_9BACT</name>
<dbReference type="Gene3D" id="3.40.50.300">
    <property type="entry name" value="P-loop containing nucleotide triphosphate hydrolases"/>
    <property type="match status" value="1"/>
</dbReference>
<feature type="domain" description="Tr-type G" evidence="9">
    <location>
        <begin position="8"/>
        <end position="175"/>
    </location>
</feature>
<dbReference type="FunFam" id="3.40.50.10050:FF:000001">
    <property type="entry name" value="Translation initiation factor IF-2"/>
    <property type="match status" value="1"/>
</dbReference>
<keyword evidence="4" id="KW-0547">Nucleotide-binding</keyword>
<dbReference type="PANTHER" id="PTHR43381">
    <property type="entry name" value="TRANSLATION INITIATION FACTOR IF-2-RELATED"/>
    <property type="match status" value="1"/>
</dbReference>
<dbReference type="Gene3D" id="3.40.50.10050">
    <property type="entry name" value="Translation initiation factor IF- 2, domain 3"/>
    <property type="match status" value="1"/>
</dbReference>
<dbReference type="GO" id="GO:0005525">
    <property type="term" value="F:GTP binding"/>
    <property type="evidence" value="ECO:0007669"/>
    <property type="project" value="UniProtKB-KW"/>
</dbReference>
<evidence type="ECO:0000256" key="7">
    <source>
        <dbReference type="NCBIfam" id="TIGR00487"/>
    </source>
</evidence>
<evidence type="ECO:0000313" key="10">
    <source>
        <dbReference type="EMBL" id="OGZ62009.1"/>
    </source>
</evidence>
<dbReference type="InterPro" id="IPR036925">
    <property type="entry name" value="TIF_IF2_dom3_sf"/>
</dbReference>
<dbReference type="STRING" id="1802165.A3F94_00795"/>
<accession>A0A1G2HHY5</accession>
<evidence type="ECO:0000259" key="9">
    <source>
        <dbReference type="PROSITE" id="PS51722"/>
    </source>
</evidence>
<comment type="function">
    <text evidence="8">One of the essential components for the initiation of protein synthesis. Protects formylmethionyl-tRNA from spontaneous hydrolysis and promotes its binding to the 30S ribosomal subunits. Also involved in the hydrolysis of GTP during the formation of the 70S ribosomal complex.</text>
</comment>
<evidence type="ECO:0000256" key="8">
    <source>
        <dbReference type="RuleBase" id="RU000644"/>
    </source>
</evidence>
<dbReference type="GO" id="GO:0005737">
    <property type="term" value="C:cytoplasm"/>
    <property type="evidence" value="ECO:0007669"/>
    <property type="project" value="UniProtKB-UniRule"/>
</dbReference>
<dbReference type="InterPro" id="IPR000178">
    <property type="entry name" value="TF_IF2_bacterial-like"/>
</dbReference>
<dbReference type="InterPro" id="IPR029459">
    <property type="entry name" value="EFTU-type"/>
</dbReference>
<evidence type="ECO:0000256" key="5">
    <source>
        <dbReference type="ARBA" id="ARBA00022917"/>
    </source>
</evidence>
<dbReference type="GO" id="GO:0003743">
    <property type="term" value="F:translation initiation factor activity"/>
    <property type="evidence" value="ECO:0007669"/>
    <property type="project" value="UniProtKB-UniRule"/>
</dbReference>
<dbReference type="SUPFAM" id="SSF52156">
    <property type="entry name" value="Initiation factor IF2/eIF5b, domain 3"/>
    <property type="match status" value="1"/>
</dbReference>
<dbReference type="InterPro" id="IPR027417">
    <property type="entry name" value="P-loop_NTPase"/>
</dbReference>
<evidence type="ECO:0000256" key="2">
    <source>
        <dbReference type="ARBA" id="ARBA00020675"/>
    </source>
</evidence>
<dbReference type="Pfam" id="PF11987">
    <property type="entry name" value="IF-2"/>
    <property type="match status" value="1"/>
</dbReference>
<gene>
    <name evidence="10" type="ORF">A3F94_00795</name>
</gene>
<dbReference type="InterPro" id="IPR044145">
    <property type="entry name" value="IF2_II"/>
</dbReference>
<keyword evidence="5 8" id="KW-0648">Protein biosynthesis</keyword>
<dbReference type="InterPro" id="IPR000795">
    <property type="entry name" value="T_Tr_GTP-bd_dom"/>
</dbReference>
<evidence type="ECO:0000256" key="1">
    <source>
        <dbReference type="ARBA" id="ARBA00007733"/>
    </source>
</evidence>
<keyword evidence="6" id="KW-0342">GTP-binding</keyword>
<reference evidence="10 11" key="1">
    <citation type="journal article" date="2016" name="Nat. Commun.">
        <title>Thousands of microbial genomes shed light on interconnected biogeochemical processes in an aquifer system.</title>
        <authorList>
            <person name="Anantharaman K."/>
            <person name="Brown C.T."/>
            <person name="Hug L.A."/>
            <person name="Sharon I."/>
            <person name="Castelle C.J."/>
            <person name="Probst A.J."/>
            <person name="Thomas B.C."/>
            <person name="Singh A."/>
            <person name="Wilkins M.J."/>
            <person name="Karaoz U."/>
            <person name="Brodie E.L."/>
            <person name="Williams K.H."/>
            <person name="Hubbard S.S."/>
            <person name="Banfield J.F."/>
        </authorList>
    </citation>
    <scope>NUCLEOTIDE SEQUENCE [LARGE SCALE GENOMIC DNA]</scope>
</reference>
<dbReference type="Pfam" id="PF14578">
    <property type="entry name" value="GTP_EFTU_D4"/>
    <property type="match status" value="1"/>
</dbReference>
<dbReference type="Pfam" id="PF00009">
    <property type="entry name" value="GTP_EFTU"/>
    <property type="match status" value="1"/>
</dbReference>
<organism evidence="10 11">
    <name type="scientific">Candidatus Spechtbacteria bacterium RIFCSPLOWO2_12_FULL_38_22</name>
    <dbReference type="NCBI Taxonomy" id="1802165"/>
    <lineage>
        <taxon>Bacteria</taxon>
        <taxon>Candidatus Spechtiibacteriota</taxon>
    </lineage>
</organism>
<dbReference type="Gene3D" id="2.40.30.10">
    <property type="entry name" value="Translation factors"/>
    <property type="match status" value="2"/>
</dbReference>
<sequence length="495" mass="53711">MNKDNKKIRPPVVVVLGHVDHGKTSILDYIRKSKVAEGESGGITQHMGAYQVEQSGKLITFIDTPGHEAFSAMRSRGVNVADIAILVVAADDAVMPQTKEAIKIIKKANLPYIVAINKVDKPEASVQNVKNKLTENEVLLEGYGGKIPNVEVSAKTGQGIDELLEVVNLVAEVEEISFNEGDALRLVVVEASMDSQRGAMATLLVKEGTIQDDMMIAGSTTWARVRQMEDFLGNPIKKAGPSTPVVVVGFQDVPQVGDKFVEVGSQKEAEERIERKTKKSEEGHLLEVNEGQKVVNIILRSDVDGTLEAVRNLLRGVENEEVALRVLQKGVGEITDSDIRLASSGNALVVGFRVKTNSLATNLAQQQNVTVVTYDTIYDLVSGVRGAISNYIDPETKEEILGQLKILKIFRTEPSRMIVGGRVVDGKFKNGASLKVSRDGVEVGQGRIKQLKSGEKDVSEAKKGEEVGILFDGAVKLQENDVLEASEKVTTHTQL</sequence>
<protein>
    <recommendedName>
        <fullName evidence="2 7">Translation initiation factor IF-2</fullName>
    </recommendedName>
</protein>
<dbReference type="InterPro" id="IPR053905">
    <property type="entry name" value="EF-G-like_DII"/>
</dbReference>
<dbReference type="InterPro" id="IPR023115">
    <property type="entry name" value="TIF_IF2_dom3"/>
</dbReference>